<evidence type="ECO:0000313" key="1">
    <source>
        <dbReference type="EMBL" id="OMO64685.1"/>
    </source>
</evidence>
<sequence>MDGIGWGPLLNLGNHSAKDICDDKRYRRC</sequence>
<dbReference type="AlphaFoldDB" id="A0A1R3H2U1"/>
<dbReference type="Proteomes" id="UP000187203">
    <property type="component" value="Unassembled WGS sequence"/>
</dbReference>
<comment type="caution">
    <text evidence="1">The sequence shown here is derived from an EMBL/GenBank/DDBJ whole genome shotgun (WGS) entry which is preliminary data.</text>
</comment>
<gene>
    <name evidence="1" type="ORF">COLO4_31929</name>
</gene>
<protein>
    <submittedName>
        <fullName evidence="1">Uncharacterized protein</fullName>
    </submittedName>
</protein>
<evidence type="ECO:0000313" key="2">
    <source>
        <dbReference type="Proteomes" id="UP000187203"/>
    </source>
</evidence>
<organism evidence="1 2">
    <name type="scientific">Corchorus olitorius</name>
    <dbReference type="NCBI Taxonomy" id="93759"/>
    <lineage>
        <taxon>Eukaryota</taxon>
        <taxon>Viridiplantae</taxon>
        <taxon>Streptophyta</taxon>
        <taxon>Embryophyta</taxon>
        <taxon>Tracheophyta</taxon>
        <taxon>Spermatophyta</taxon>
        <taxon>Magnoliopsida</taxon>
        <taxon>eudicotyledons</taxon>
        <taxon>Gunneridae</taxon>
        <taxon>Pentapetalae</taxon>
        <taxon>rosids</taxon>
        <taxon>malvids</taxon>
        <taxon>Malvales</taxon>
        <taxon>Malvaceae</taxon>
        <taxon>Grewioideae</taxon>
        <taxon>Apeibeae</taxon>
        <taxon>Corchorus</taxon>
    </lineage>
</organism>
<reference evidence="2" key="1">
    <citation type="submission" date="2013-09" db="EMBL/GenBank/DDBJ databases">
        <title>Corchorus olitorius genome sequencing.</title>
        <authorList>
            <person name="Alam M."/>
            <person name="Haque M.S."/>
            <person name="Islam M.S."/>
            <person name="Emdad E.M."/>
            <person name="Islam M.M."/>
            <person name="Ahmed B."/>
            <person name="Halim A."/>
            <person name="Hossen Q.M.M."/>
            <person name="Hossain M.Z."/>
            <person name="Ahmed R."/>
            <person name="Khan M.M."/>
            <person name="Islam R."/>
            <person name="Rashid M.M."/>
            <person name="Khan S.A."/>
            <person name="Rahman M.S."/>
            <person name="Alam M."/>
            <person name="Yahiya A.S."/>
            <person name="Khan M.S."/>
            <person name="Azam M.S."/>
            <person name="Haque T."/>
            <person name="Lashkar M.Z.H."/>
            <person name="Akhand A.I."/>
            <person name="Morshed G."/>
            <person name="Roy S."/>
            <person name="Uddin K.S."/>
            <person name="Rabeya T."/>
            <person name="Hossain A.S."/>
            <person name="Chowdhury A."/>
            <person name="Snigdha A.R."/>
            <person name="Mortoza M.S."/>
            <person name="Matin S.A."/>
            <person name="Hoque S.M.E."/>
            <person name="Islam M.K."/>
            <person name="Roy D.K."/>
            <person name="Haider R."/>
            <person name="Moosa M.M."/>
            <person name="Elias S.M."/>
            <person name="Hasan A.M."/>
            <person name="Jahan S."/>
            <person name="Shafiuddin M."/>
            <person name="Mahmood N."/>
            <person name="Shommy N.S."/>
        </authorList>
    </citation>
    <scope>NUCLEOTIDE SEQUENCE [LARGE SCALE GENOMIC DNA]</scope>
    <source>
        <strain evidence="2">cv. O-4</strain>
    </source>
</reference>
<name>A0A1R3H2U1_9ROSI</name>
<dbReference type="EMBL" id="AWUE01020884">
    <property type="protein sequence ID" value="OMO64685.1"/>
    <property type="molecule type" value="Genomic_DNA"/>
</dbReference>
<proteinExistence type="predicted"/>
<accession>A0A1R3H2U1</accession>
<keyword evidence="2" id="KW-1185">Reference proteome</keyword>